<name>A0A6M5Y622_9BACT</name>
<dbReference type="Gene3D" id="3.90.550.10">
    <property type="entry name" value="Spore Coat Polysaccharide Biosynthesis Protein SpsA, Chain A"/>
    <property type="match status" value="1"/>
</dbReference>
<reference evidence="5 6" key="1">
    <citation type="submission" date="2020-05" db="EMBL/GenBank/DDBJ databases">
        <title>Genome sequencing of Spirosoma sp. TS118.</title>
        <authorList>
            <person name="Lee J.-H."/>
            <person name="Jeong S."/>
            <person name="Zhao L."/>
            <person name="Jung J.-H."/>
            <person name="Kim M.-K."/>
            <person name="Lim S."/>
        </authorList>
    </citation>
    <scope>NUCLEOTIDE SEQUENCE [LARGE SCALE GENOMIC DNA]</scope>
    <source>
        <strain evidence="5 6">TS118</strain>
    </source>
</reference>
<evidence type="ECO:0000256" key="1">
    <source>
        <dbReference type="ARBA" id="ARBA00006739"/>
    </source>
</evidence>
<dbReference type="CDD" id="cd04186">
    <property type="entry name" value="GT_2_like_c"/>
    <property type="match status" value="1"/>
</dbReference>
<evidence type="ECO:0000256" key="3">
    <source>
        <dbReference type="ARBA" id="ARBA00022679"/>
    </source>
</evidence>
<dbReference type="RefSeq" id="WP_171737985.1">
    <property type="nucleotide sequence ID" value="NZ_CP053435.1"/>
</dbReference>
<keyword evidence="3 5" id="KW-0808">Transferase</keyword>
<protein>
    <submittedName>
        <fullName evidence="5">Glycosyltransferase family 2 protein</fullName>
    </submittedName>
</protein>
<proteinExistence type="inferred from homology"/>
<feature type="domain" description="Glycosyltransferase 2-like" evidence="4">
    <location>
        <begin position="31"/>
        <end position="205"/>
    </location>
</feature>
<sequence>MAEGERLSKPTSGAVADHDATAARLDWPLVSIITINYNQPGLTRLFLNSVSRLTYPNFEVIVVDNGSKEDPTEAVRSSDYPEARLFLTGQNLGFSGGNNLGMRLAKGDFYFIVNNDTEVTPDLIDALMEPMLANPTIGVVCPKIRYFDQPEVIQYAGYNPMNVYTGQAGMVGSHEVDKGQFDRPGPTSFAHGCAMLVRREVVERVGAFAEQFFLYYEELDWSARILRGGYQIYFQPTALIYHKESSSVGKASPLKVYYMTRNRILYMRRNTPLSQRAVFYAFLTGMVIPKHVLTYLLKGQFAYLKAFCRGLAWNVTHAL</sequence>
<dbReference type="AlphaFoldDB" id="A0A6M5Y622"/>
<comment type="similarity">
    <text evidence="1">Belongs to the glycosyltransferase 2 family.</text>
</comment>
<dbReference type="EMBL" id="CP053435">
    <property type="protein sequence ID" value="QJW88152.1"/>
    <property type="molecule type" value="Genomic_DNA"/>
</dbReference>
<dbReference type="SUPFAM" id="SSF53448">
    <property type="entry name" value="Nucleotide-diphospho-sugar transferases"/>
    <property type="match status" value="1"/>
</dbReference>
<dbReference type="PANTHER" id="PTHR43179">
    <property type="entry name" value="RHAMNOSYLTRANSFERASE WBBL"/>
    <property type="match status" value="1"/>
</dbReference>
<dbReference type="Pfam" id="PF00535">
    <property type="entry name" value="Glycos_transf_2"/>
    <property type="match status" value="1"/>
</dbReference>
<dbReference type="KEGG" id="stae:HNV11_01535"/>
<dbReference type="InterPro" id="IPR001173">
    <property type="entry name" value="Glyco_trans_2-like"/>
</dbReference>
<evidence type="ECO:0000256" key="2">
    <source>
        <dbReference type="ARBA" id="ARBA00022676"/>
    </source>
</evidence>
<evidence type="ECO:0000259" key="4">
    <source>
        <dbReference type="Pfam" id="PF00535"/>
    </source>
</evidence>
<evidence type="ECO:0000313" key="5">
    <source>
        <dbReference type="EMBL" id="QJW88152.1"/>
    </source>
</evidence>
<keyword evidence="2" id="KW-0328">Glycosyltransferase</keyword>
<gene>
    <name evidence="5" type="ORF">HNV11_01535</name>
</gene>
<dbReference type="PANTHER" id="PTHR43179:SF12">
    <property type="entry name" value="GALACTOFURANOSYLTRANSFERASE GLFT2"/>
    <property type="match status" value="1"/>
</dbReference>
<accession>A0A6M5Y622</accession>
<dbReference type="GO" id="GO:0016757">
    <property type="term" value="F:glycosyltransferase activity"/>
    <property type="evidence" value="ECO:0007669"/>
    <property type="project" value="UniProtKB-KW"/>
</dbReference>
<keyword evidence="6" id="KW-1185">Reference proteome</keyword>
<organism evidence="5 6">
    <name type="scientific">Spirosoma taeanense</name>
    <dbReference type="NCBI Taxonomy" id="2735870"/>
    <lineage>
        <taxon>Bacteria</taxon>
        <taxon>Pseudomonadati</taxon>
        <taxon>Bacteroidota</taxon>
        <taxon>Cytophagia</taxon>
        <taxon>Cytophagales</taxon>
        <taxon>Cytophagaceae</taxon>
        <taxon>Spirosoma</taxon>
    </lineage>
</organism>
<evidence type="ECO:0000313" key="6">
    <source>
        <dbReference type="Proteomes" id="UP000502756"/>
    </source>
</evidence>
<dbReference type="Proteomes" id="UP000502756">
    <property type="component" value="Chromosome"/>
</dbReference>
<dbReference type="InterPro" id="IPR029044">
    <property type="entry name" value="Nucleotide-diphossugar_trans"/>
</dbReference>